<name>A0AAW7X496_9GAMM</name>
<dbReference type="GO" id="GO:0009279">
    <property type="term" value="C:cell outer membrane"/>
    <property type="evidence" value="ECO:0007669"/>
    <property type="project" value="UniProtKB-SubCell"/>
</dbReference>
<feature type="chain" id="PRO_5043342116" evidence="10">
    <location>
        <begin position="25"/>
        <end position="704"/>
    </location>
</feature>
<dbReference type="GO" id="GO:0015344">
    <property type="term" value="F:siderophore uptake transmembrane transporter activity"/>
    <property type="evidence" value="ECO:0007669"/>
    <property type="project" value="TreeGrafter"/>
</dbReference>
<dbReference type="SUPFAM" id="SSF56935">
    <property type="entry name" value="Porins"/>
    <property type="match status" value="1"/>
</dbReference>
<dbReference type="CDD" id="cd01347">
    <property type="entry name" value="ligand_gated_channel"/>
    <property type="match status" value="1"/>
</dbReference>
<keyword evidence="2 8" id="KW-0813">Transport</keyword>
<dbReference type="Gene3D" id="2.170.130.10">
    <property type="entry name" value="TonB-dependent receptor, plug domain"/>
    <property type="match status" value="1"/>
</dbReference>
<evidence type="ECO:0000256" key="2">
    <source>
        <dbReference type="ARBA" id="ARBA00022448"/>
    </source>
</evidence>
<keyword evidence="7 8" id="KW-0998">Cell outer membrane</keyword>
<protein>
    <submittedName>
        <fullName evidence="13">TonB-dependent receptor</fullName>
    </submittedName>
</protein>
<evidence type="ECO:0000256" key="3">
    <source>
        <dbReference type="ARBA" id="ARBA00022452"/>
    </source>
</evidence>
<organism evidence="13 14">
    <name type="scientific">Saccharophagus degradans</name>
    <dbReference type="NCBI Taxonomy" id="86304"/>
    <lineage>
        <taxon>Bacteria</taxon>
        <taxon>Pseudomonadati</taxon>
        <taxon>Pseudomonadota</taxon>
        <taxon>Gammaproteobacteria</taxon>
        <taxon>Cellvibrionales</taxon>
        <taxon>Cellvibrionaceae</taxon>
        <taxon>Saccharophagus</taxon>
    </lineage>
</organism>
<accession>A0AAW7X496</accession>
<dbReference type="Proteomes" id="UP001169760">
    <property type="component" value="Unassembled WGS sequence"/>
</dbReference>
<reference evidence="13" key="1">
    <citation type="submission" date="2023-07" db="EMBL/GenBank/DDBJ databases">
        <title>Genome content predicts the carbon catabolic preferences of heterotrophic bacteria.</title>
        <authorList>
            <person name="Gralka M."/>
        </authorList>
    </citation>
    <scope>NUCLEOTIDE SEQUENCE</scope>
    <source>
        <strain evidence="13">I3M17_2</strain>
    </source>
</reference>
<keyword evidence="6 8" id="KW-0472">Membrane</keyword>
<evidence type="ECO:0000256" key="7">
    <source>
        <dbReference type="ARBA" id="ARBA00023237"/>
    </source>
</evidence>
<comment type="similarity">
    <text evidence="8 9">Belongs to the TonB-dependent receptor family.</text>
</comment>
<dbReference type="InterPro" id="IPR036942">
    <property type="entry name" value="Beta-barrel_TonB_sf"/>
</dbReference>
<evidence type="ECO:0000313" key="14">
    <source>
        <dbReference type="Proteomes" id="UP001169760"/>
    </source>
</evidence>
<keyword evidence="5 9" id="KW-0798">TonB box</keyword>
<dbReference type="AlphaFoldDB" id="A0AAW7X496"/>
<keyword evidence="13" id="KW-0675">Receptor</keyword>
<feature type="domain" description="TonB-dependent receptor-like beta-barrel" evidence="11">
    <location>
        <begin position="235"/>
        <end position="669"/>
    </location>
</feature>
<dbReference type="Pfam" id="PF00593">
    <property type="entry name" value="TonB_dep_Rec_b-barrel"/>
    <property type="match status" value="1"/>
</dbReference>
<evidence type="ECO:0000313" key="13">
    <source>
        <dbReference type="EMBL" id="MDO6422372.1"/>
    </source>
</evidence>
<evidence type="ECO:0000256" key="10">
    <source>
        <dbReference type="SAM" id="SignalP"/>
    </source>
</evidence>
<dbReference type="InterPro" id="IPR037066">
    <property type="entry name" value="Plug_dom_sf"/>
</dbReference>
<comment type="caution">
    <text evidence="13">The sequence shown here is derived from an EMBL/GenBank/DDBJ whole genome shotgun (WGS) entry which is preliminary data.</text>
</comment>
<proteinExistence type="inferred from homology"/>
<dbReference type="GO" id="GO:0044718">
    <property type="term" value="P:siderophore transmembrane transport"/>
    <property type="evidence" value="ECO:0007669"/>
    <property type="project" value="TreeGrafter"/>
</dbReference>
<evidence type="ECO:0000256" key="8">
    <source>
        <dbReference type="PROSITE-ProRule" id="PRU01360"/>
    </source>
</evidence>
<dbReference type="Pfam" id="PF07715">
    <property type="entry name" value="Plug"/>
    <property type="match status" value="1"/>
</dbReference>
<dbReference type="PANTHER" id="PTHR30069">
    <property type="entry name" value="TONB-DEPENDENT OUTER MEMBRANE RECEPTOR"/>
    <property type="match status" value="1"/>
</dbReference>
<keyword evidence="4 8" id="KW-0812">Transmembrane</keyword>
<dbReference type="RefSeq" id="WP_303492355.1">
    <property type="nucleotide sequence ID" value="NZ_JAUOPB010000005.1"/>
</dbReference>
<dbReference type="PANTHER" id="PTHR30069:SF42">
    <property type="entry name" value="FERRIC AEROBACTIN RECEPTOR"/>
    <property type="match status" value="1"/>
</dbReference>
<evidence type="ECO:0000256" key="1">
    <source>
        <dbReference type="ARBA" id="ARBA00004571"/>
    </source>
</evidence>
<keyword evidence="3 8" id="KW-1134">Transmembrane beta strand</keyword>
<dbReference type="InterPro" id="IPR000531">
    <property type="entry name" value="Beta-barrel_TonB"/>
</dbReference>
<evidence type="ECO:0000259" key="12">
    <source>
        <dbReference type="Pfam" id="PF07715"/>
    </source>
</evidence>
<sequence>MKKSVLASTVAALAVYGTSGSAVAGQLEEMIVTGSRVAESQSEVPASVAVVGRAEIEQQMRVSPELQNMLAIKVPGMAPATGTSSNSAQTLRGRNALVMIDGVPQSTPLRNGSLGIRTLDGSVIERIEVVKGASSVYGNGAAGGMINYITRKPDESRNVGGEASVLTRFSAVDLADSFGQRLNGTVDGSVDKFSYVLSATYDKTGLERDAEGDIIGLIYGLSETTTQNYFTKLGYQLDDDQALQVTYNYYESQQDAGLVDVPGSVNSGTKTYAIKDTSGEPKPGVPQGPRGNHNVMAKYTHDALFANTQFVADVYQQKIENVFFFSSALANPDEGYTGGQSMIKSVKSGARFSFNTAVNWDGVDATFIYGLDALNDTTSQPLIDGRIWVPEMDMRSKALYLQSKWVVAEDIVIKTGVRSEDIDISVDDYSTLKLCSAAETCSVPLDVTGGEINYNATTYNLGLRYNGFSGISPFVNYSQGADVSDIGRLLRTATVEDIALIRTDASLIDHYEVGFASDFDNLSIEVAAYRSTSELGTGSEYNAETGVYMPVRAPQKIWGYEGQFEYQVNEDLTAGATYTWVEGKDTENDVYLGGRQISAPKFTAYVDWAFNSNGQLHATVLRVGDRDRFAAVDGSYVGDQGPIESYTIVNLSATYSFGNWLAQLGVENLFNQDYYPARSQVYTYNGYNTKGLGTTVNAGVTYSF</sequence>
<dbReference type="Gene3D" id="2.40.170.20">
    <property type="entry name" value="TonB-dependent receptor, beta-barrel domain"/>
    <property type="match status" value="1"/>
</dbReference>
<dbReference type="InterPro" id="IPR012910">
    <property type="entry name" value="Plug_dom"/>
</dbReference>
<evidence type="ECO:0000256" key="6">
    <source>
        <dbReference type="ARBA" id="ARBA00023136"/>
    </source>
</evidence>
<feature type="signal peptide" evidence="10">
    <location>
        <begin position="1"/>
        <end position="24"/>
    </location>
</feature>
<dbReference type="PROSITE" id="PS52016">
    <property type="entry name" value="TONB_DEPENDENT_REC_3"/>
    <property type="match status" value="1"/>
</dbReference>
<keyword evidence="10" id="KW-0732">Signal</keyword>
<evidence type="ECO:0000259" key="11">
    <source>
        <dbReference type="Pfam" id="PF00593"/>
    </source>
</evidence>
<feature type="domain" description="TonB-dependent receptor plug" evidence="12">
    <location>
        <begin position="41"/>
        <end position="144"/>
    </location>
</feature>
<comment type="subcellular location">
    <subcellularLocation>
        <location evidence="1 8">Cell outer membrane</location>
        <topology evidence="1 8">Multi-pass membrane protein</topology>
    </subcellularLocation>
</comment>
<evidence type="ECO:0000256" key="5">
    <source>
        <dbReference type="ARBA" id="ARBA00023077"/>
    </source>
</evidence>
<dbReference type="EMBL" id="JAUOPB010000005">
    <property type="protein sequence ID" value="MDO6422372.1"/>
    <property type="molecule type" value="Genomic_DNA"/>
</dbReference>
<gene>
    <name evidence="13" type="ORF">Q4521_07790</name>
</gene>
<evidence type="ECO:0000256" key="4">
    <source>
        <dbReference type="ARBA" id="ARBA00022692"/>
    </source>
</evidence>
<dbReference type="InterPro" id="IPR039426">
    <property type="entry name" value="TonB-dep_rcpt-like"/>
</dbReference>
<evidence type="ECO:0000256" key="9">
    <source>
        <dbReference type="RuleBase" id="RU003357"/>
    </source>
</evidence>